<feature type="coiled-coil region" evidence="1">
    <location>
        <begin position="85"/>
        <end position="112"/>
    </location>
</feature>
<dbReference type="OrthoDB" id="5957375at2759"/>
<keyword evidence="4" id="KW-1185">Reference proteome</keyword>
<gene>
    <name evidence="3" type="ORF">PACLA_8A052602</name>
</gene>
<dbReference type="AlphaFoldDB" id="A0A6S7FQW7"/>
<evidence type="ECO:0000313" key="4">
    <source>
        <dbReference type="Proteomes" id="UP001152795"/>
    </source>
</evidence>
<accession>A0A6S7FQW7</accession>
<dbReference type="PROSITE" id="PS50158">
    <property type="entry name" value="ZF_CCHC"/>
    <property type="match status" value="1"/>
</dbReference>
<dbReference type="SUPFAM" id="SSF57756">
    <property type="entry name" value="Retrovirus zinc finger-like domains"/>
    <property type="match status" value="1"/>
</dbReference>
<reference evidence="3" key="1">
    <citation type="submission" date="2020-04" db="EMBL/GenBank/DDBJ databases">
        <authorList>
            <person name="Alioto T."/>
            <person name="Alioto T."/>
            <person name="Gomez Garrido J."/>
        </authorList>
    </citation>
    <scope>NUCLEOTIDE SEQUENCE</scope>
    <source>
        <strain evidence="3">A484AB</strain>
    </source>
</reference>
<feature type="compositionally biased region" description="Basic and acidic residues" evidence="2">
    <location>
        <begin position="19"/>
        <end position="29"/>
    </location>
</feature>
<organism evidence="3 4">
    <name type="scientific">Paramuricea clavata</name>
    <name type="common">Red gorgonian</name>
    <name type="synonym">Violescent sea-whip</name>
    <dbReference type="NCBI Taxonomy" id="317549"/>
    <lineage>
        <taxon>Eukaryota</taxon>
        <taxon>Metazoa</taxon>
        <taxon>Cnidaria</taxon>
        <taxon>Anthozoa</taxon>
        <taxon>Octocorallia</taxon>
        <taxon>Malacalcyonacea</taxon>
        <taxon>Plexauridae</taxon>
        <taxon>Paramuricea</taxon>
    </lineage>
</organism>
<dbReference type="PANTHER" id="PTHR45823:SF1">
    <property type="entry name" value="T-SNARE COILED-COIL HOMOLOGY DOMAIN-CONTAINING PROTEIN"/>
    <property type="match status" value="1"/>
</dbReference>
<evidence type="ECO:0000256" key="1">
    <source>
        <dbReference type="SAM" id="Coils"/>
    </source>
</evidence>
<dbReference type="EMBL" id="CACRXK020000030">
    <property type="protein sequence ID" value="CAB3977120.1"/>
    <property type="molecule type" value="Genomic_DNA"/>
</dbReference>
<dbReference type="InterPro" id="IPR001878">
    <property type="entry name" value="Znf_CCHC"/>
</dbReference>
<evidence type="ECO:0000313" key="3">
    <source>
        <dbReference type="EMBL" id="CAB3977120.1"/>
    </source>
</evidence>
<dbReference type="GO" id="GO:0008270">
    <property type="term" value="F:zinc ion binding"/>
    <property type="evidence" value="ECO:0007669"/>
    <property type="project" value="InterPro"/>
</dbReference>
<keyword evidence="1" id="KW-0175">Coiled coil</keyword>
<feature type="region of interest" description="Disordered" evidence="2">
    <location>
        <begin position="1"/>
        <end position="34"/>
    </location>
</feature>
<sequence length="466" mass="53140">MPLTRAQAAQEETNGNAEEQQHKEPELEQVRSPFETELLTTVQEQRDLLKEYKDQQDGRVFEVVNILNDAIQNLSNEFARVCDKNRQLETVVFQLRDRVESLESEVKSSQEILEKTNAGVFASLHRMIKSELREEFESVLSARVKTEETTNKGLTNVLSGAGRSQLGKEKQPAECNVTTARGTDYSAGRPVQKPAVFDGRSSWEAYATQFEIVAEINQWDGPDKAAFLATSLRGPALTVLSNLPSESRVHYPSLLAALESRFGNKRQSELHRMKLRNRVRRRDETLPELAEDIERLARLAYPEAPTEVLETLTKDQFIDALNDDEMRLRVAQARPTTLRAALGIALEIESFSLAARRRFRPVRTVHETPTKTNAECFVDPQEETLKRNSEFLTELKKMTSELREVVRSVNRRGRNQDGSPPRGKRKCWTCGSEDHLQRDCRLYNAEKKRTESENEQESGQRGGARR</sequence>
<evidence type="ECO:0000256" key="2">
    <source>
        <dbReference type="SAM" id="MobiDB-lite"/>
    </source>
</evidence>
<proteinExistence type="predicted"/>
<comment type="caution">
    <text evidence="3">The sequence shown here is derived from an EMBL/GenBank/DDBJ whole genome shotgun (WGS) entry which is preliminary data.</text>
</comment>
<dbReference type="InterPro" id="IPR036875">
    <property type="entry name" value="Znf_CCHC_sf"/>
</dbReference>
<dbReference type="GO" id="GO:0003676">
    <property type="term" value="F:nucleic acid binding"/>
    <property type="evidence" value="ECO:0007669"/>
    <property type="project" value="InterPro"/>
</dbReference>
<dbReference type="SMART" id="SM00343">
    <property type="entry name" value="ZnF_C2HC"/>
    <property type="match status" value="1"/>
</dbReference>
<dbReference type="Proteomes" id="UP001152795">
    <property type="component" value="Unassembled WGS sequence"/>
</dbReference>
<dbReference type="PANTHER" id="PTHR45823">
    <property type="entry name" value="T-SNARE COILED-COIL HOMOLOGY DOMAIN-CONTAINING PROTEIN"/>
    <property type="match status" value="1"/>
</dbReference>
<name>A0A6S7FQW7_PARCT</name>
<protein>
    <submittedName>
        <fullName evidence="3">Retrovirus-related Pol poly from transposon 412</fullName>
    </submittedName>
</protein>
<feature type="region of interest" description="Disordered" evidence="2">
    <location>
        <begin position="444"/>
        <end position="466"/>
    </location>
</feature>
<dbReference type="Pfam" id="PF00098">
    <property type="entry name" value="zf-CCHC"/>
    <property type="match status" value="1"/>
</dbReference>
<feature type="region of interest" description="Disordered" evidence="2">
    <location>
        <begin position="408"/>
        <end position="427"/>
    </location>
</feature>